<dbReference type="EMBL" id="AYSO01000020">
    <property type="protein sequence ID" value="KIE44973.1"/>
    <property type="molecule type" value="Genomic_DNA"/>
</dbReference>
<organism evidence="2 3">
    <name type="scientific">Clostridium argentinense CDC 2741</name>
    <dbReference type="NCBI Taxonomy" id="1418104"/>
    <lineage>
        <taxon>Bacteria</taxon>
        <taxon>Bacillati</taxon>
        <taxon>Bacillota</taxon>
        <taxon>Clostridia</taxon>
        <taxon>Eubacteriales</taxon>
        <taxon>Clostridiaceae</taxon>
        <taxon>Clostridium</taxon>
    </lineage>
</organism>
<dbReference type="Proteomes" id="UP000031366">
    <property type="component" value="Unassembled WGS sequence"/>
</dbReference>
<dbReference type="InterPro" id="IPR025438">
    <property type="entry name" value="DUF4180"/>
</dbReference>
<evidence type="ECO:0000259" key="1">
    <source>
        <dbReference type="Pfam" id="PF13788"/>
    </source>
</evidence>
<evidence type="ECO:0000313" key="3">
    <source>
        <dbReference type="Proteomes" id="UP000031366"/>
    </source>
</evidence>
<gene>
    <name evidence="2" type="ORF">U732_214</name>
</gene>
<proteinExistence type="predicted"/>
<dbReference type="AlphaFoldDB" id="A0A0C1U0E5"/>
<comment type="caution">
    <text evidence="2">The sequence shown here is derived from an EMBL/GenBank/DDBJ whole genome shotgun (WGS) entry which is preliminary data.</text>
</comment>
<sequence>MDYRVVKKNDKRYIEYISKEMQISSEQDVLDIIGSCMEHRCNYLMLHDEVFSEDFFNLRTGLAGTMLQKLINYNIRAAAIIANEEKIKGRFGEMVFEANKGNDFRVFKNVTEAENWLLS</sequence>
<dbReference type="STRING" id="29341.RSJ17_18545"/>
<accession>A0A0C1U0E5</accession>
<keyword evidence="3" id="KW-1185">Reference proteome</keyword>
<feature type="domain" description="DUF4180" evidence="1">
    <location>
        <begin position="9"/>
        <end position="117"/>
    </location>
</feature>
<evidence type="ECO:0000313" key="2">
    <source>
        <dbReference type="EMBL" id="KIE44973.1"/>
    </source>
</evidence>
<protein>
    <recommendedName>
        <fullName evidence="1">DUF4180 domain-containing protein</fullName>
    </recommendedName>
</protein>
<dbReference type="OrthoDB" id="8595425at2"/>
<reference evidence="2 3" key="1">
    <citation type="journal article" date="2015" name="Infect. Genet. Evol.">
        <title>Genomic sequences of six botulinum neurotoxin-producing strains representing three clostridial species illustrate the mobility and diversity of botulinum neurotoxin genes.</title>
        <authorList>
            <person name="Smith T.J."/>
            <person name="Hill K.K."/>
            <person name="Xie G."/>
            <person name="Foley B.T."/>
            <person name="Williamson C.H."/>
            <person name="Foster J.T."/>
            <person name="Johnson S.L."/>
            <person name="Chertkov O."/>
            <person name="Teshima H."/>
            <person name="Gibbons H.S."/>
            <person name="Johnsky L.A."/>
            <person name="Karavis M.A."/>
            <person name="Smith L.A."/>
        </authorList>
    </citation>
    <scope>NUCLEOTIDE SEQUENCE [LARGE SCALE GENOMIC DNA]</scope>
    <source>
        <strain evidence="2 3">CDC 2741</strain>
    </source>
</reference>
<dbReference type="Pfam" id="PF13788">
    <property type="entry name" value="DUF4180"/>
    <property type="match status" value="1"/>
</dbReference>
<name>A0A0C1U0E5_9CLOT</name>
<dbReference type="RefSeq" id="WP_039635934.1">
    <property type="nucleotide sequence ID" value="NZ_AYSO01000020.1"/>
</dbReference>